<sequence>MYTVICIFRVKKKDLSLFIKIAEKSGDILQSHGALDHHIFFAEELTGRQGSMGLLNFIEVEEGEELLLGQSFFKNEQHYHEVLKDTGSDDMIHYLDAYIKDIVEMNRVVTSIFSSEQKSPVSEDTEIS</sequence>
<dbReference type="Gene3D" id="3.30.70.100">
    <property type="match status" value="1"/>
</dbReference>
<dbReference type="InterPro" id="IPR011008">
    <property type="entry name" value="Dimeric_a/b-barrel"/>
</dbReference>
<dbReference type="RefSeq" id="WP_244709359.1">
    <property type="nucleotide sequence ID" value="NZ_CP095073.1"/>
</dbReference>
<dbReference type="EMBL" id="CP095073">
    <property type="protein sequence ID" value="UOQ43858.1"/>
    <property type="molecule type" value="Genomic_DNA"/>
</dbReference>
<evidence type="ECO:0000313" key="2">
    <source>
        <dbReference type="Proteomes" id="UP000831787"/>
    </source>
</evidence>
<evidence type="ECO:0000313" key="1">
    <source>
        <dbReference type="EMBL" id="UOQ43858.1"/>
    </source>
</evidence>
<gene>
    <name evidence="1" type="ORF">MUN89_18575</name>
</gene>
<dbReference type="SUPFAM" id="SSF54909">
    <property type="entry name" value="Dimeric alpha+beta barrel"/>
    <property type="match status" value="1"/>
</dbReference>
<protein>
    <submittedName>
        <fullName evidence="1">DUF1428 family protein</fullName>
    </submittedName>
</protein>
<name>A0ABY4EII1_9BACI</name>
<proteinExistence type="predicted"/>
<accession>A0ABY4EII1</accession>
<reference evidence="1 2" key="1">
    <citation type="submission" date="2022-04" db="EMBL/GenBank/DDBJ databases">
        <title>Halobacillus sp. isolated from saltern.</title>
        <authorList>
            <person name="Won M."/>
            <person name="Lee C.-M."/>
            <person name="Woen H.-Y."/>
            <person name="Kwon S.-W."/>
        </authorList>
    </citation>
    <scope>NUCLEOTIDE SEQUENCE [LARGE SCALE GENOMIC DNA]</scope>
    <source>
        <strain evidence="1 2">SSBR10-3</strain>
    </source>
</reference>
<organism evidence="1 2">
    <name type="scientific">Halobacillus salinarum</name>
    <dbReference type="NCBI Taxonomy" id="2932257"/>
    <lineage>
        <taxon>Bacteria</taxon>
        <taxon>Bacillati</taxon>
        <taxon>Bacillota</taxon>
        <taxon>Bacilli</taxon>
        <taxon>Bacillales</taxon>
        <taxon>Bacillaceae</taxon>
        <taxon>Halobacillus</taxon>
    </lineage>
</organism>
<dbReference type="Proteomes" id="UP000831787">
    <property type="component" value="Chromosome"/>
</dbReference>
<keyword evidence="2" id="KW-1185">Reference proteome</keyword>